<evidence type="ECO:0000256" key="1">
    <source>
        <dbReference type="SAM" id="SignalP"/>
    </source>
</evidence>
<dbReference type="Proteomes" id="UP000604825">
    <property type="component" value="Unassembled WGS sequence"/>
</dbReference>
<evidence type="ECO:0000313" key="3">
    <source>
        <dbReference type="Proteomes" id="UP000604825"/>
    </source>
</evidence>
<comment type="caution">
    <text evidence="2">The sequence shown here is derived from an EMBL/GenBank/DDBJ whole genome shotgun (WGS) entry which is preliminary data.</text>
</comment>
<dbReference type="EMBL" id="CAJGYO010000019">
    <property type="protein sequence ID" value="CAD6339655.1"/>
    <property type="molecule type" value="Genomic_DNA"/>
</dbReference>
<keyword evidence="3" id="KW-1185">Reference proteome</keyword>
<evidence type="ECO:0000313" key="2">
    <source>
        <dbReference type="EMBL" id="CAD6339655.1"/>
    </source>
</evidence>
<reference evidence="2" key="1">
    <citation type="submission" date="2020-10" db="EMBL/GenBank/DDBJ databases">
        <authorList>
            <person name="Han B."/>
            <person name="Lu T."/>
            <person name="Zhao Q."/>
            <person name="Huang X."/>
            <person name="Zhao Y."/>
        </authorList>
    </citation>
    <scope>NUCLEOTIDE SEQUENCE</scope>
</reference>
<gene>
    <name evidence="2" type="ORF">NCGR_LOCUS63753</name>
</gene>
<dbReference type="AlphaFoldDB" id="A0A811SFR9"/>
<dbReference type="PANTHER" id="PTHR35547">
    <property type="entry name" value="OS06G0249350 PROTEIN-RELATED"/>
    <property type="match status" value="1"/>
</dbReference>
<sequence length="103" mass="10778">MARGIAAVPVLLMLVIAFLAAPGGAARPLRVDGDALSSSPGMEAVPGNGVLQLPRQMYLKQLRGGPRAAPTARTVAAQAPHDELAAKDLADLQKMEERLQNNI</sequence>
<name>A0A811SFR9_9POAL</name>
<keyword evidence="1" id="KW-0732">Signal</keyword>
<feature type="chain" id="PRO_5032694470" evidence="1">
    <location>
        <begin position="27"/>
        <end position="103"/>
    </location>
</feature>
<dbReference type="PANTHER" id="PTHR35547:SF17">
    <property type="match status" value="1"/>
</dbReference>
<proteinExistence type="predicted"/>
<feature type="signal peptide" evidence="1">
    <location>
        <begin position="1"/>
        <end position="26"/>
    </location>
</feature>
<organism evidence="2 3">
    <name type="scientific">Miscanthus lutarioriparius</name>
    <dbReference type="NCBI Taxonomy" id="422564"/>
    <lineage>
        <taxon>Eukaryota</taxon>
        <taxon>Viridiplantae</taxon>
        <taxon>Streptophyta</taxon>
        <taxon>Embryophyta</taxon>
        <taxon>Tracheophyta</taxon>
        <taxon>Spermatophyta</taxon>
        <taxon>Magnoliopsida</taxon>
        <taxon>Liliopsida</taxon>
        <taxon>Poales</taxon>
        <taxon>Poaceae</taxon>
        <taxon>PACMAD clade</taxon>
        <taxon>Panicoideae</taxon>
        <taxon>Andropogonodae</taxon>
        <taxon>Andropogoneae</taxon>
        <taxon>Saccharinae</taxon>
        <taxon>Miscanthus</taxon>
    </lineage>
</organism>
<accession>A0A811SFR9</accession>
<protein>
    <submittedName>
        <fullName evidence="2">Uncharacterized protein</fullName>
    </submittedName>
</protein>